<accession>A0A7T5QZA2</accession>
<dbReference type="EMBL" id="MW328746">
    <property type="protein sequence ID" value="QQG34637.1"/>
    <property type="molecule type" value="Genomic_RNA"/>
</dbReference>
<keyword evidence="4" id="KW-0378">Hydrolase</keyword>
<evidence type="ECO:0000256" key="3">
    <source>
        <dbReference type="ARBA" id="ARBA00022695"/>
    </source>
</evidence>
<dbReference type="GO" id="GO:0039694">
    <property type="term" value="P:viral RNA genome replication"/>
    <property type="evidence" value="ECO:0007669"/>
    <property type="project" value="InterPro"/>
</dbReference>
<feature type="transmembrane region" description="Helical" evidence="8">
    <location>
        <begin position="552"/>
        <end position="574"/>
    </location>
</feature>
<keyword evidence="5" id="KW-0547">Nucleotide-binding</keyword>
<evidence type="ECO:0000259" key="9">
    <source>
        <dbReference type="PROSITE" id="PS50507"/>
    </source>
</evidence>
<feature type="transmembrane region" description="Helical" evidence="8">
    <location>
        <begin position="458"/>
        <end position="477"/>
    </location>
</feature>
<evidence type="ECO:0000256" key="8">
    <source>
        <dbReference type="SAM" id="Phobius"/>
    </source>
</evidence>
<keyword evidence="6" id="KW-0693">Viral RNA replication</keyword>
<dbReference type="GO" id="GO:0003968">
    <property type="term" value="F:RNA-directed RNA polymerase activity"/>
    <property type="evidence" value="ECO:0007669"/>
    <property type="project" value="UniProtKB-KW"/>
</dbReference>
<feature type="compositionally biased region" description="Pro residues" evidence="7">
    <location>
        <begin position="738"/>
        <end position="757"/>
    </location>
</feature>
<keyword evidence="1" id="KW-0696">RNA-directed RNA polymerase</keyword>
<keyword evidence="5" id="KW-0067">ATP-binding</keyword>
<keyword evidence="3" id="KW-0548">Nucleotidyltransferase</keyword>
<evidence type="ECO:0000256" key="1">
    <source>
        <dbReference type="ARBA" id="ARBA00022484"/>
    </source>
</evidence>
<evidence type="ECO:0000256" key="5">
    <source>
        <dbReference type="ARBA" id="ARBA00022840"/>
    </source>
</evidence>
<feature type="region of interest" description="Disordered" evidence="7">
    <location>
        <begin position="705"/>
        <end position="757"/>
    </location>
</feature>
<dbReference type="InterPro" id="IPR043502">
    <property type="entry name" value="DNA/RNA_pol_sf"/>
</dbReference>
<dbReference type="GO" id="GO:0008174">
    <property type="term" value="F:mRNA methyltransferase activity"/>
    <property type="evidence" value="ECO:0007669"/>
    <property type="project" value="UniProtKB-UniRule"/>
</dbReference>
<protein>
    <submittedName>
        <fullName evidence="11">RdRp</fullName>
    </submittedName>
</protein>
<organism evidence="11">
    <name type="scientific">Triticum polonicum deltaflexivirus 1</name>
    <dbReference type="NCBI Taxonomy" id="2794417"/>
    <lineage>
        <taxon>Viruses</taxon>
        <taxon>Riboviria</taxon>
        <taxon>Orthornavirae</taxon>
        <taxon>Kitrinoviricota</taxon>
        <taxon>Alsuviricetes</taxon>
        <taxon>Tymovirales</taxon>
        <taxon>Deltaflexiviridae</taxon>
        <taxon>Deltaflexivirus</taxon>
    </lineage>
</organism>
<dbReference type="Pfam" id="PF01660">
    <property type="entry name" value="Vmethyltransf"/>
    <property type="match status" value="1"/>
</dbReference>
<dbReference type="PROSITE" id="PS50507">
    <property type="entry name" value="RDRP_SSRNA_POS"/>
    <property type="match status" value="1"/>
</dbReference>
<keyword evidence="2" id="KW-0808">Transferase</keyword>
<feature type="transmembrane region" description="Helical" evidence="8">
    <location>
        <begin position="497"/>
        <end position="516"/>
    </location>
</feature>
<evidence type="ECO:0000256" key="4">
    <source>
        <dbReference type="ARBA" id="ARBA00022801"/>
    </source>
</evidence>
<dbReference type="InterPro" id="IPR007094">
    <property type="entry name" value="RNA-dir_pol_PSvirus"/>
</dbReference>
<dbReference type="CDD" id="cd23248">
    <property type="entry name" value="Deltaflexiviridae_RdRp"/>
    <property type="match status" value="1"/>
</dbReference>
<evidence type="ECO:0000256" key="2">
    <source>
        <dbReference type="ARBA" id="ARBA00022679"/>
    </source>
</evidence>
<dbReference type="GO" id="GO:0005524">
    <property type="term" value="F:ATP binding"/>
    <property type="evidence" value="ECO:0007669"/>
    <property type="project" value="UniProtKB-KW"/>
</dbReference>
<dbReference type="GO" id="GO:0003723">
    <property type="term" value="F:RNA binding"/>
    <property type="evidence" value="ECO:0007669"/>
    <property type="project" value="InterPro"/>
</dbReference>
<keyword evidence="8" id="KW-0812">Transmembrane</keyword>
<dbReference type="GO" id="GO:0016556">
    <property type="term" value="P:mRNA modification"/>
    <property type="evidence" value="ECO:0007669"/>
    <property type="project" value="InterPro"/>
</dbReference>
<evidence type="ECO:0000256" key="7">
    <source>
        <dbReference type="SAM" id="MobiDB-lite"/>
    </source>
</evidence>
<dbReference type="GO" id="GO:0016787">
    <property type="term" value="F:hydrolase activity"/>
    <property type="evidence" value="ECO:0007669"/>
    <property type="project" value="UniProtKB-KW"/>
</dbReference>
<keyword evidence="8" id="KW-0472">Membrane</keyword>
<feature type="domain" description="Alphavirus-like MT" evidence="10">
    <location>
        <begin position="74"/>
        <end position="240"/>
    </location>
</feature>
<proteinExistence type="predicted"/>
<evidence type="ECO:0000313" key="11">
    <source>
        <dbReference type="EMBL" id="QQG34637.1"/>
    </source>
</evidence>
<evidence type="ECO:0000256" key="6">
    <source>
        <dbReference type="ARBA" id="ARBA00022953"/>
    </source>
</evidence>
<feature type="domain" description="RdRp catalytic" evidence="9">
    <location>
        <begin position="1698"/>
        <end position="1805"/>
    </location>
</feature>
<reference evidence="11" key="1">
    <citation type="submission" date="2020-11" db="EMBL/GenBank/DDBJ databases">
        <authorList>
            <person name="Bejerman N."/>
        </authorList>
    </citation>
    <scope>NUCLEOTIDE SEQUENCE</scope>
    <source>
        <strain evidence="11">Triti</strain>
    </source>
</reference>
<sequence>MHGRLIRVRSLPPGYYGAGNLDPNFYSESPLRSVILSMHMGAYGKALSTARAQCPYDVPNHLRPLLRRAGISDPPPHAETHSHPVHYALRNKYMSLAAKALQGDWYALFAGPDRLNYLRTCGASAPSDKFLTRYEGKDITRYMGQPAPLLKEPSSKSPVWYVCDALHHLSASTVGSWFDKNPTLEYVIATTIIPPETLWDLPSLIPSLYSYSIEGDRLTYIPEKHVGSAYTQPLSARKWLSNDTLITPRNSCVHISLLEQDYAHQLIVISRAPLLPQRSRIMDIANVSVVPWFIHPLGSLYQRITSPGLNRALQTYITRVGSTSIRDIYSKSTAHEVAVFEKYPQSFVRAGALYAKWLRDIDYHSASSWFTYVRWVFTMTTRIPLIPFRWWFQSYTSIFSQLNQDEAELWEIPCTTWVSQTTDSALPGIKTTICPNKLQTFQLQPDADKLSYHARDSAIVMSWLFLKVLGFAIWPIIRWLLLHLTGIVSVLAYALDIHWDSSPFGIACAVIVYWLGVRGPTLDFPTVPWHKAREWYYSWFAILYQLPSRRHIYRVGVSWVYTYGLNFLLFTFVFPRTHPLVFLLDHVWQHDHVGSGAPLDNPNFGNIPEPPPFLSPHGPNGDLLEPGFNITSIPPGTIERHFLTADIGFGNLIHVCYIVNALLVVGCYLQVSRFFGARLTDYRPIHDVEAHSTLPCGDICFGHDDPTPSAPAASPSTGSSDGDFPPYQANDDISEVNIPPPVDPPDNPVRLPPEAPLPPTPPLAAAVALPPLRLGDPLRAYNLPPRILQNFDNWQNLMNRLPHPPNQLDVGNMCVWDVLASHLGVDAAIVWACYVSSLPPHRRAPFVNGLVPPSHLSRILNFFACTYIVRGSMHFGGCPRGPGGAPPCQFNPVDPPYLEGAGLEGFPSFTVYLQNNQDGTFHFSNRGEPVAGAPGLVPPADNDNIGWLSRLVPAVEVDEVLNLPAKGFGTVYRRLAGNMANPLSMFQMGPRLQGYVLPAVPVRGEIVTYTPNARDAGYARALASDFKAKPIALDLTDFSPIDAARTLDQMAKQYDSFVRTRQGLQYPNVRFHIYHGIGGGGKSYRMIQDLAAHHAVTPFSPSDITFHTVDHNLRSSFMSDVLAAIPNAGLQNNNFTTGCIPLVRPSAGHYVFDDVGLTMNSFLPLFMACNPGITDIWVTFDAAQGQGVIPTANAISRSHPATKDWLSPLSSHYGTEIIRLSQDTADLYGLPRRVVPGRIAPRGQVNVVSQSPHNVPLLAVSPRFTQTQSMGGQVANTFQECQGHTIHGDVCVDLGGLTATSTDAAAWTALTRPTGHTFLRLGALSSANSVVEASWAKSQILTALLTVATIRTQPRLTAQSDVDGLIRTAVYSHLARSLSPAACANLGLPAPSPVIGAKGVSAEHRAGWLNNSKRSDYYTARTHRATLGVGGAFGSAFSRHTERASHTDSVAHIVRHFTDLDPEAVLSTESTGYELPDAIPITAQPDPVDDINEPTDDVLRETTIPESPLTTTMQHIHDGPPDALHHTREDKITDILGQRKRIKLGKHEAPWSRADTRRLRQLKRGFGKFFDMDAWSSEPNNPALMELCHREKLASWAGKRTKKQLCESINKQDLDMAYIFTKLFPKGQYIKKKAKWRFNAFASQTISDFHLGRIFRDSPYALYLEKMALKHALPSTYLHCRASPEDLSRWYRQNWRPGTMTGNDYTAWDSGIDHVFLEFDLWLMEVCHFPLDYRERFRFERLNTYSFLGTHRPRQESGDRWTWILNTLRNAALTGASIDCPKSTPICVSGDDSVTLGAWRRTDNFNPHEWLMVPKREEGDAMEFCGLIFGGADVSFDPAIVHWRSRFGLQLGRRDSDYWLSIKQAIIETSAKLGPESPKLAGALLNLRRAMSYFNLPATLDIPDPPPPPSHPVDTIRSFLLRSAFTKPLRWLFFL</sequence>
<name>A0A7T5QZA2_9VIRU</name>
<dbReference type="PROSITE" id="PS51743">
    <property type="entry name" value="ALPHAVIRUS_MT"/>
    <property type="match status" value="1"/>
</dbReference>
<keyword evidence="8" id="KW-1133">Transmembrane helix</keyword>
<evidence type="ECO:0000259" key="10">
    <source>
        <dbReference type="PROSITE" id="PS51743"/>
    </source>
</evidence>
<dbReference type="SUPFAM" id="SSF56672">
    <property type="entry name" value="DNA/RNA polymerases"/>
    <property type="match status" value="1"/>
</dbReference>
<feature type="compositionally biased region" description="Low complexity" evidence="7">
    <location>
        <begin position="710"/>
        <end position="723"/>
    </location>
</feature>
<dbReference type="GO" id="GO:0006396">
    <property type="term" value="P:RNA processing"/>
    <property type="evidence" value="ECO:0007669"/>
    <property type="project" value="InterPro"/>
</dbReference>
<dbReference type="InterPro" id="IPR002588">
    <property type="entry name" value="Alphavirus-like_MT_dom"/>
</dbReference>